<feature type="coiled-coil region" evidence="1">
    <location>
        <begin position="175"/>
        <end position="205"/>
    </location>
</feature>
<evidence type="ECO:0000313" key="5">
    <source>
        <dbReference type="Proteomes" id="UP000596742"/>
    </source>
</evidence>
<dbReference type="Pfam" id="PF13873">
    <property type="entry name" value="Myb_DNA-bind_5"/>
    <property type="match status" value="1"/>
</dbReference>
<keyword evidence="5" id="KW-1185">Reference proteome</keyword>
<dbReference type="OrthoDB" id="6147913at2759"/>
<feature type="region of interest" description="Disordered" evidence="2">
    <location>
        <begin position="36"/>
        <end position="57"/>
    </location>
</feature>
<accession>A0A8B6GDR0</accession>
<gene>
    <name evidence="4" type="ORF">MGAL_10B091343</name>
</gene>
<sequence>MEVTALFFSHLNRVNSISSVVRTITEVKHKWQDLQLKSKKKESERNRLQNLTGGGPAPPALTPLELKVISIIPKVACYGIPGGIDTDSESSVQIPDMTNLPTLQLPVSQNEQTDPIGSADDNVNILIDLSTGKEIRINENEETLCGIESRPKEQISPPSKNRTGKTVESDSTSKLLIIEQEKLQLKKRKIELMEERNDLERKKLKFFELIAEKLSVVNEQ</sequence>
<feature type="compositionally biased region" description="Polar residues" evidence="2">
    <location>
        <begin position="156"/>
        <end position="171"/>
    </location>
</feature>
<dbReference type="Proteomes" id="UP000596742">
    <property type="component" value="Unassembled WGS sequence"/>
</dbReference>
<evidence type="ECO:0000313" key="4">
    <source>
        <dbReference type="EMBL" id="VDI62675.1"/>
    </source>
</evidence>
<dbReference type="PANTHER" id="PTHR23098:SF16">
    <property type="entry name" value="REGULATORY PROTEIN ZESTE"/>
    <property type="match status" value="1"/>
</dbReference>
<comment type="caution">
    <text evidence="4">The sequence shown here is derived from an EMBL/GenBank/DDBJ whole genome shotgun (WGS) entry which is preliminary data.</text>
</comment>
<feature type="region of interest" description="Disordered" evidence="2">
    <location>
        <begin position="150"/>
        <end position="171"/>
    </location>
</feature>
<dbReference type="EMBL" id="UYJE01008283">
    <property type="protein sequence ID" value="VDI62675.1"/>
    <property type="molecule type" value="Genomic_DNA"/>
</dbReference>
<organism evidence="4 5">
    <name type="scientific">Mytilus galloprovincialis</name>
    <name type="common">Mediterranean mussel</name>
    <dbReference type="NCBI Taxonomy" id="29158"/>
    <lineage>
        <taxon>Eukaryota</taxon>
        <taxon>Metazoa</taxon>
        <taxon>Spiralia</taxon>
        <taxon>Lophotrochozoa</taxon>
        <taxon>Mollusca</taxon>
        <taxon>Bivalvia</taxon>
        <taxon>Autobranchia</taxon>
        <taxon>Pteriomorphia</taxon>
        <taxon>Mytilida</taxon>
        <taxon>Mytiloidea</taxon>
        <taxon>Mytilidae</taxon>
        <taxon>Mytilinae</taxon>
        <taxon>Mytilus</taxon>
    </lineage>
</organism>
<protein>
    <recommendedName>
        <fullName evidence="3">Myb/SANT-like DNA-binding domain-containing protein</fullName>
    </recommendedName>
</protein>
<name>A0A8B6GDR0_MYTGA</name>
<dbReference type="PANTHER" id="PTHR23098">
    <property type="entry name" value="AGAP001331-PA-RELATED"/>
    <property type="match status" value="1"/>
</dbReference>
<evidence type="ECO:0000259" key="3">
    <source>
        <dbReference type="Pfam" id="PF13873"/>
    </source>
</evidence>
<dbReference type="AlphaFoldDB" id="A0A8B6GDR0"/>
<reference evidence="4" key="1">
    <citation type="submission" date="2018-11" db="EMBL/GenBank/DDBJ databases">
        <authorList>
            <person name="Alioto T."/>
            <person name="Alioto T."/>
        </authorList>
    </citation>
    <scope>NUCLEOTIDE SEQUENCE</scope>
</reference>
<evidence type="ECO:0000256" key="1">
    <source>
        <dbReference type="SAM" id="Coils"/>
    </source>
</evidence>
<keyword evidence="1" id="KW-0175">Coiled coil</keyword>
<proteinExistence type="predicted"/>
<feature type="domain" description="Myb/SANT-like DNA-binding" evidence="3">
    <location>
        <begin position="12"/>
        <end position="41"/>
    </location>
</feature>
<evidence type="ECO:0000256" key="2">
    <source>
        <dbReference type="SAM" id="MobiDB-lite"/>
    </source>
</evidence>
<dbReference type="InterPro" id="IPR028002">
    <property type="entry name" value="Myb_DNA-bind_5"/>
</dbReference>
<dbReference type="GO" id="GO:0005634">
    <property type="term" value="C:nucleus"/>
    <property type="evidence" value="ECO:0007669"/>
    <property type="project" value="TreeGrafter"/>
</dbReference>